<dbReference type="Pfam" id="PF03466">
    <property type="entry name" value="LysR_substrate"/>
    <property type="match status" value="1"/>
</dbReference>
<organism evidence="6 7">
    <name type="scientific">Salipiger thiooxidans</name>
    <dbReference type="NCBI Taxonomy" id="282683"/>
    <lineage>
        <taxon>Bacteria</taxon>
        <taxon>Pseudomonadati</taxon>
        <taxon>Pseudomonadota</taxon>
        <taxon>Alphaproteobacteria</taxon>
        <taxon>Rhodobacterales</taxon>
        <taxon>Roseobacteraceae</taxon>
        <taxon>Salipiger</taxon>
    </lineage>
</organism>
<dbReference type="Gene3D" id="3.40.190.10">
    <property type="entry name" value="Periplasmic binding protein-like II"/>
    <property type="match status" value="2"/>
</dbReference>
<dbReference type="InterPro" id="IPR036390">
    <property type="entry name" value="WH_DNA-bd_sf"/>
</dbReference>
<dbReference type="STRING" id="282683.SAMN04488105_10656"/>
<dbReference type="SUPFAM" id="SSF46785">
    <property type="entry name" value="Winged helix' DNA-binding domain"/>
    <property type="match status" value="1"/>
</dbReference>
<keyword evidence="3" id="KW-0238">DNA-binding</keyword>
<dbReference type="PANTHER" id="PTHR30537:SF26">
    <property type="entry name" value="GLYCINE CLEAVAGE SYSTEM TRANSCRIPTIONAL ACTIVATOR"/>
    <property type="match status" value="1"/>
</dbReference>
<dbReference type="AlphaFoldDB" id="A0A1G7ETB6"/>
<dbReference type="InterPro" id="IPR005119">
    <property type="entry name" value="LysR_subst-bd"/>
</dbReference>
<accession>A0A1G7ETB6</accession>
<dbReference type="RefSeq" id="WP_008882966.1">
    <property type="nucleotide sequence ID" value="NZ_FNAV01000006.1"/>
</dbReference>
<name>A0A1G7ETB6_9RHOB</name>
<dbReference type="InterPro" id="IPR000847">
    <property type="entry name" value="LysR_HTH_N"/>
</dbReference>
<evidence type="ECO:0000256" key="2">
    <source>
        <dbReference type="ARBA" id="ARBA00023015"/>
    </source>
</evidence>
<evidence type="ECO:0000313" key="7">
    <source>
        <dbReference type="Proteomes" id="UP000198994"/>
    </source>
</evidence>
<dbReference type="SUPFAM" id="SSF53850">
    <property type="entry name" value="Periplasmic binding protein-like II"/>
    <property type="match status" value="1"/>
</dbReference>
<dbReference type="FunFam" id="1.10.10.10:FF:000001">
    <property type="entry name" value="LysR family transcriptional regulator"/>
    <property type="match status" value="1"/>
</dbReference>
<dbReference type="Pfam" id="PF00126">
    <property type="entry name" value="HTH_1"/>
    <property type="match status" value="1"/>
</dbReference>
<dbReference type="InterPro" id="IPR036388">
    <property type="entry name" value="WH-like_DNA-bd_sf"/>
</dbReference>
<evidence type="ECO:0000256" key="1">
    <source>
        <dbReference type="ARBA" id="ARBA00009437"/>
    </source>
</evidence>
<sequence length="295" mass="32497">MDWSTLPPLSALRAFSAYADRKSVTDAGRALNVSHAAISQQIRNLETHLGVSLLDRTGRRMRLTTEGERLAGALSEGFGMMVHMVEELTGRDADRPLEISATPGFAATWLMPRLPEFRADHPEISLTIDPSANIRTLSPGGLDVAIRYGDGAWHGLDSQLLVRSPIVVVAASSLVGDVEIRDAADLRTFPWLQEFGTNEATDWLTEHGVDHDRSRGMTALPGNLMIEAARQGQGIAITARLFVEPDVQAGRLRLLFEDSRDKGYWLVTRPGIARPPLRHFVSWLRREAAKASSKM</sequence>
<comment type="similarity">
    <text evidence="1">Belongs to the LysR transcriptional regulatory family.</text>
</comment>
<dbReference type="InterPro" id="IPR058163">
    <property type="entry name" value="LysR-type_TF_proteobact-type"/>
</dbReference>
<dbReference type="GO" id="GO:0003700">
    <property type="term" value="F:DNA-binding transcription factor activity"/>
    <property type="evidence" value="ECO:0007669"/>
    <property type="project" value="InterPro"/>
</dbReference>
<dbReference type="OrthoDB" id="7328368at2"/>
<dbReference type="PANTHER" id="PTHR30537">
    <property type="entry name" value="HTH-TYPE TRANSCRIPTIONAL REGULATOR"/>
    <property type="match status" value="1"/>
</dbReference>
<dbReference type="EMBL" id="FNAV01000006">
    <property type="protein sequence ID" value="SDE66908.1"/>
    <property type="molecule type" value="Genomic_DNA"/>
</dbReference>
<proteinExistence type="inferred from homology"/>
<keyword evidence="7" id="KW-1185">Reference proteome</keyword>
<protein>
    <submittedName>
        <fullName evidence="6">LysR family transcriptional regulator, glycine cleavage system transcriptional activator</fullName>
    </submittedName>
</protein>
<dbReference type="Proteomes" id="UP000198994">
    <property type="component" value="Unassembled WGS sequence"/>
</dbReference>
<evidence type="ECO:0000256" key="3">
    <source>
        <dbReference type="ARBA" id="ARBA00023125"/>
    </source>
</evidence>
<evidence type="ECO:0000313" key="6">
    <source>
        <dbReference type="EMBL" id="SDE66908.1"/>
    </source>
</evidence>
<feature type="domain" description="HTH lysR-type" evidence="5">
    <location>
        <begin position="7"/>
        <end position="64"/>
    </location>
</feature>
<dbReference type="PROSITE" id="PS50931">
    <property type="entry name" value="HTH_LYSR"/>
    <property type="match status" value="1"/>
</dbReference>
<dbReference type="PRINTS" id="PR00039">
    <property type="entry name" value="HTHLYSR"/>
</dbReference>
<dbReference type="GO" id="GO:0043565">
    <property type="term" value="F:sequence-specific DNA binding"/>
    <property type="evidence" value="ECO:0007669"/>
    <property type="project" value="TreeGrafter"/>
</dbReference>
<keyword evidence="4" id="KW-0804">Transcription</keyword>
<dbReference type="Gene3D" id="1.10.10.10">
    <property type="entry name" value="Winged helix-like DNA-binding domain superfamily/Winged helix DNA-binding domain"/>
    <property type="match status" value="1"/>
</dbReference>
<keyword evidence="2" id="KW-0805">Transcription regulation</keyword>
<evidence type="ECO:0000256" key="4">
    <source>
        <dbReference type="ARBA" id="ARBA00023163"/>
    </source>
</evidence>
<gene>
    <name evidence="6" type="ORF">SAMN04488105_10656</name>
</gene>
<evidence type="ECO:0000259" key="5">
    <source>
        <dbReference type="PROSITE" id="PS50931"/>
    </source>
</evidence>
<dbReference type="GO" id="GO:0006351">
    <property type="term" value="P:DNA-templated transcription"/>
    <property type="evidence" value="ECO:0007669"/>
    <property type="project" value="TreeGrafter"/>
</dbReference>
<reference evidence="7" key="1">
    <citation type="submission" date="2016-10" db="EMBL/GenBank/DDBJ databases">
        <authorList>
            <person name="Varghese N."/>
            <person name="Submissions S."/>
        </authorList>
    </citation>
    <scope>NUCLEOTIDE SEQUENCE [LARGE SCALE GENOMIC DNA]</scope>
    <source>
        <strain evidence="7">DSM 10146</strain>
    </source>
</reference>